<dbReference type="PROSITE" id="PS50045">
    <property type="entry name" value="SIGMA54_INTERACT_4"/>
    <property type="match status" value="1"/>
</dbReference>
<keyword evidence="8" id="KW-1185">Reference proteome</keyword>
<dbReference type="SUPFAM" id="SSF55785">
    <property type="entry name" value="PYP-like sensor domain (PAS domain)"/>
    <property type="match status" value="1"/>
</dbReference>
<dbReference type="InterPro" id="IPR003593">
    <property type="entry name" value="AAA+_ATPase"/>
</dbReference>
<dbReference type="Gene3D" id="1.10.8.60">
    <property type="match status" value="1"/>
</dbReference>
<dbReference type="Pfam" id="PF25601">
    <property type="entry name" value="AAA_lid_14"/>
    <property type="match status" value="1"/>
</dbReference>
<evidence type="ECO:0000259" key="6">
    <source>
        <dbReference type="PROSITE" id="PS50045"/>
    </source>
</evidence>
<accession>A0ABQ1JWR4</accession>
<dbReference type="EMBL" id="BMIJ01000001">
    <property type="protein sequence ID" value="GGB80641.1"/>
    <property type="molecule type" value="Genomic_DNA"/>
</dbReference>
<evidence type="ECO:0000256" key="1">
    <source>
        <dbReference type="ARBA" id="ARBA00022741"/>
    </source>
</evidence>
<evidence type="ECO:0000256" key="2">
    <source>
        <dbReference type="ARBA" id="ARBA00022840"/>
    </source>
</evidence>
<evidence type="ECO:0000256" key="4">
    <source>
        <dbReference type="ARBA" id="ARBA00023163"/>
    </source>
</evidence>
<keyword evidence="1" id="KW-0547">Nucleotide-binding</keyword>
<feature type="domain" description="Sigma-54 factor interaction" evidence="6">
    <location>
        <begin position="154"/>
        <end position="384"/>
    </location>
</feature>
<evidence type="ECO:0000256" key="5">
    <source>
        <dbReference type="SAM" id="MobiDB-lite"/>
    </source>
</evidence>
<dbReference type="Pfam" id="PF02954">
    <property type="entry name" value="HTH_8"/>
    <property type="match status" value="1"/>
</dbReference>
<dbReference type="PROSITE" id="PS00675">
    <property type="entry name" value="SIGMA54_INTERACT_1"/>
    <property type="match status" value="1"/>
</dbReference>
<dbReference type="InterPro" id="IPR025662">
    <property type="entry name" value="Sigma_54_int_dom_ATP-bd_1"/>
</dbReference>
<dbReference type="SUPFAM" id="SSF46689">
    <property type="entry name" value="Homeodomain-like"/>
    <property type="match status" value="1"/>
</dbReference>
<dbReference type="InterPro" id="IPR035965">
    <property type="entry name" value="PAS-like_dom_sf"/>
</dbReference>
<dbReference type="PRINTS" id="PR01590">
    <property type="entry name" value="HTHFIS"/>
</dbReference>
<dbReference type="Proteomes" id="UP000629025">
    <property type="component" value="Unassembled WGS sequence"/>
</dbReference>
<organism evidence="7 8">
    <name type="scientific">Marinobacterium zhoushanense</name>
    <dbReference type="NCBI Taxonomy" id="1679163"/>
    <lineage>
        <taxon>Bacteria</taxon>
        <taxon>Pseudomonadati</taxon>
        <taxon>Pseudomonadota</taxon>
        <taxon>Gammaproteobacteria</taxon>
        <taxon>Oceanospirillales</taxon>
        <taxon>Oceanospirillaceae</taxon>
        <taxon>Marinobacterium</taxon>
    </lineage>
</organism>
<dbReference type="InterPro" id="IPR002078">
    <property type="entry name" value="Sigma_54_int"/>
</dbReference>
<dbReference type="InterPro" id="IPR058031">
    <property type="entry name" value="AAA_lid_NorR"/>
</dbReference>
<dbReference type="InterPro" id="IPR002197">
    <property type="entry name" value="HTH_Fis"/>
</dbReference>
<dbReference type="SUPFAM" id="SSF52540">
    <property type="entry name" value="P-loop containing nucleoside triphosphate hydrolases"/>
    <property type="match status" value="1"/>
</dbReference>
<name>A0ABQ1JWR4_9GAMM</name>
<dbReference type="Gene3D" id="3.30.450.20">
    <property type="entry name" value="PAS domain"/>
    <property type="match status" value="1"/>
</dbReference>
<feature type="region of interest" description="Disordered" evidence="5">
    <location>
        <begin position="410"/>
        <end position="429"/>
    </location>
</feature>
<feature type="compositionally biased region" description="Polar residues" evidence="5">
    <location>
        <begin position="414"/>
        <end position="429"/>
    </location>
</feature>
<dbReference type="Gene3D" id="3.40.50.300">
    <property type="entry name" value="P-loop containing nucleotide triphosphate hydrolases"/>
    <property type="match status" value="1"/>
</dbReference>
<keyword evidence="2" id="KW-0067">ATP-binding</keyword>
<sequence>MPMTGHISKVVRERFFSYLQRAFETFYQDTIAVDRQGIINWISDDYCRFLGLSEPPLGKHITDVIPGSYVPQVLASGEPVLLDLLQIRNQWVLVSVIPLHNEAGEIEGAFGFVATDSRSGMKSLLEKYNLLQREVRNANRFRDARSARYQLSQIAGQSDAMRLVKEQIRQAARFDVSVLLTGETGTGKELFAHALHDLSARVDKPFVSINVAAIPETLIEAEFFGVAPGAFTGAKKEGRPGKLEIAADGTLFLDEIGDMPLALQAKLLRVLQEREFERVGSNEVQRTDVRIVAATSRDLLAMVEGGEFRADLYYRLSAMPIHLPALRDRLSDLEALSERILDECCTRLGVSTKVLTGEGLELLACHGWPGNVRELYNVLERACILNESSAYVDAKALGVLLPGLNAEPKPALARQNTGSPQPTAESMRSGSLLLKERLREAEQRAIQEALQLSGGNRSEAARVLGISRAALYQKMGRRSAS</sequence>
<dbReference type="Gene3D" id="1.10.10.60">
    <property type="entry name" value="Homeodomain-like"/>
    <property type="match status" value="1"/>
</dbReference>
<dbReference type="InterPro" id="IPR000014">
    <property type="entry name" value="PAS"/>
</dbReference>
<reference evidence="8" key="1">
    <citation type="journal article" date="2019" name="Int. J. Syst. Evol. Microbiol.">
        <title>The Global Catalogue of Microorganisms (GCM) 10K type strain sequencing project: providing services to taxonomists for standard genome sequencing and annotation.</title>
        <authorList>
            <consortium name="The Broad Institute Genomics Platform"/>
            <consortium name="The Broad Institute Genome Sequencing Center for Infectious Disease"/>
            <person name="Wu L."/>
            <person name="Ma J."/>
        </authorList>
    </citation>
    <scope>NUCLEOTIDE SEQUENCE [LARGE SCALE GENOMIC DNA]</scope>
    <source>
        <strain evidence="8">CGMCC 1.15341</strain>
    </source>
</reference>
<dbReference type="PANTHER" id="PTHR32071">
    <property type="entry name" value="TRANSCRIPTIONAL REGULATORY PROTEIN"/>
    <property type="match status" value="1"/>
</dbReference>
<dbReference type="Pfam" id="PF00158">
    <property type="entry name" value="Sigma54_activat"/>
    <property type="match status" value="1"/>
</dbReference>
<proteinExistence type="predicted"/>
<evidence type="ECO:0000256" key="3">
    <source>
        <dbReference type="ARBA" id="ARBA00023015"/>
    </source>
</evidence>
<dbReference type="CDD" id="cd00009">
    <property type="entry name" value="AAA"/>
    <property type="match status" value="1"/>
</dbReference>
<dbReference type="SMART" id="SM00382">
    <property type="entry name" value="AAA"/>
    <property type="match status" value="1"/>
</dbReference>
<keyword evidence="3" id="KW-0805">Transcription regulation</keyword>
<dbReference type="PROSITE" id="PS00688">
    <property type="entry name" value="SIGMA54_INTERACT_3"/>
    <property type="match status" value="1"/>
</dbReference>
<dbReference type="InterPro" id="IPR027417">
    <property type="entry name" value="P-loop_NTPase"/>
</dbReference>
<protein>
    <submittedName>
        <fullName evidence="7">Sigma-54-dependent Fis family transcriptional regulator</fullName>
    </submittedName>
</protein>
<evidence type="ECO:0000313" key="7">
    <source>
        <dbReference type="EMBL" id="GGB80641.1"/>
    </source>
</evidence>
<dbReference type="InterPro" id="IPR025944">
    <property type="entry name" value="Sigma_54_int_dom_CS"/>
</dbReference>
<evidence type="ECO:0000313" key="8">
    <source>
        <dbReference type="Proteomes" id="UP000629025"/>
    </source>
</evidence>
<keyword evidence="4" id="KW-0804">Transcription</keyword>
<dbReference type="PANTHER" id="PTHR32071:SF99">
    <property type="entry name" value="TRANSCRIPTIONAL REGULATORY PROTEIN"/>
    <property type="match status" value="1"/>
</dbReference>
<dbReference type="InterPro" id="IPR009057">
    <property type="entry name" value="Homeodomain-like_sf"/>
</dbReference>
<comment type="caution">
    <text evidence="7">The sequence shown here is derived from an EMBL/GenBank/DDBJ whole genome shotgun (WGS) entry which is preliminary data.</text>
</comment>
<gene>
    <name evidence="7" type="ORF">GCM10011352_02920</name>
</gene>
<dbReference type="CDD" id="cd00130">
    <property type="entry name" value="PAS"/>
    <property type="match status" value="1"/>
</dbReference>